<dbReference type="Gene3D" id="1.25.40.10">
    <property type="entry name" value="Tetratricopeptide repeat domain"/>
    <property type="match status" value="2"/>
</dbReference>
<evidence type="ECO:0000256" key="2">
    <source>
        <dbReference type="ARBA" id="ARBA00023242"/>
    </source>
</evidence>
<dbReference type="GO" id="GO:0000978">
    <property type="term" value="F:RNA polymerase II cis-regulatory region sequence-specific DNA binding"/>
    <property type="evidence" value="ECO:0000318"/>
    <property type="project" value="GO_Central"/>
</dbReference>
<keyword evidence="5" id="KW-1185">Reference proteome</keyword>
<dbReference type="InterPro" id="IPR019734">
    <property type="entry name" value="TPR_rpt"/>
</dbReference>
<dbReference type="SUPFAM" id="SSF48452">
    <property type="entry name" value="TPR-like"/>
    <property type="match status" value="1"/>
</dbReference>
<dbReference type="SMART" id="SM00028">
    <property type="entry name" value="TPR"/>
    <property type="match status" value="6"/>
</dbReference>
<reference evidence="4" key="1">
    <citation type="submission" date="2006-10" db="EMBL/GenBank/DDBJ databases">
        <authorList>
            <person name="Amadeo P."/>
            <person name="Zhao Q."/>
            <person name="Wortman J."/>
            <person name="Fraser-Liggett C."/>
            <person name="Carlton J."/>
        </authorList>
    </citation>
    <scope>NUCLEOTIDE SEQUENCE</scope>
    <source>
        <strain evidence="4">G3</strain>
    </source>
</reference>
<organism evidence="4 5">
    <name type="scientific">Trichomonas vaginalis (strain ATCC PRA-98 / G3)</name>
    <dbReference type="NCBI Taxonomy" id="412133"/>
    <lineage>
        <taxon>Eukaryota</taxon>
        <taxon>Metamonada</taxon>
        <taxon>Parabasalia</taxon>
        <taxon>Trichomonadida</taxon>
        <taxon>Trichomonadidae</taxon>
        <taxon>Trichomonas</taxon>
    </lineage>
</organism>
<proteinExistence type="predicted"/>
<dbReference type="OrthoDB" id="418911at2759"/>
<evidence type="ECO:0000313" key="4">
    <source>
        <dbReference type="EMBL" id="EAX85481.1"/>
    </source>
</evidence>
<sequence>MASDISSVTNEMMHTIQAANKAFEFVWSSIANTAKEINAPNVLEYASRKTISYNPNNPDIFQTEPELKPGTQIICDIMTSNLHEVNSNANNSASWMILGHCYLMISDYANAYSSFSHVLRINNQIQDPYFWYSFGCVYQHFKYYDDALKFFLNAKEITKNPALAPDYHLRLAFIYRAKKMFPNAYAELDAVLNNPPPNLKPDDIVFQRAFTLLLEGQTDLSLQEFKRLVKKYPNNLKVLQQYTWILSFRDDKASLNELQVVISSHPEFDKDPLLKFILARIELNNSNMESAYKKYCDIIVDWCDSALFWCELGVLYCKNEQYQDAIVAFQRAIYQKAQIPEAWLNFGLILEKHHDLDSAKRLYETGKQTCENSQKIQERLDKLIKGQRNNVNDEQPEEIRDPRFFQQIGDIQELGINRTPPKIPTSCVTANKELAKQIETLSMNYESLFEA</sequence>
<evidence type="ECO:0000256" key="1">
    <source>
        <dbReference type="ARBA" id="ARBA00004123"/>
    </source>
</evidence>
<keyword evidence="2" id="KW-0539">Nucleus</keyword>
<evidence type="ECO:0000256" key="3">
    <source>
        <dbReference type="PROSITE-ProRule" id="PRU00339"/>
    </source>
</evidence>
<dbReference type="Proteomes" id="UP000001542">
    <property type="component" value="Unassembled WGS sequence"/>
</dbReference>
<dbReference type="AlphaFoldDB" id="A2GBI4"/>
<dbReference type="InParanoid" id="A2GBI4"/>
<dbReference type="STRING" id="5722.A2GBI4"/>
<name>A2GBI4_TRIV3</name>
<dbReference type="GO" id="GO:0031490">
    <property type="term" value="F:chromatin DNA binding"/>
    <property type="evidence" value="ECO:0000318"/>
    <property type="project" value="GO_Central"/>
</dbReference>
<dbReference type="InterPro" id="IPR011990">
    <property type="entry name" value="TPR-like_helical_dom_sf"/>
</dbReference>
<gene>
    <name evidence="4" type="ORF">TVAG_587610</name>
</gene>
<dbReference type="PANTHER" id="PTHR14017:SF1">
    <property type="entry name" value="LD02225P"/>
    <property type="match status" value="1"/>
</dbReference>
<reference evidence="4" key="2">
    <citation type="journal article" date="2007" name="Science">
        <title>Draft genome sequence of the sexually transmitted pathogen Trichomonas vaginalis.</title>
        <authorList>
            <person name="Carlton J.M."/>
            <person name="Hirt R.P."/>
            <person name="Silva J.C."/>
            <person name="Delcher A.L."/>
            <person name="Schatz M."/>
            <person name="Zhao Q."/>
            <person name="Wortman J.R."/>
            <person name="Bidwell S.L."/>
            <person name="Alsmark U.C.M."/>
            <person name="Besteiro S."/>
            <person name="Sicheritz-Ponten T."/>
            <person name="Noel C.J."/>
            <person name="Dacks J.B."/>
            <person name="Foster P.G."/>
            <person name="Simillion C."/>
            <person name="Van de Peer Y."/>
            <person name="Miranda-Saavedra D."/>
            <person name="Barton G.J."/>
            <person name="Westrop G.D."/>
            <person name="Mueller S."/>
            <person name="Dessi D."/>
            <person name="Fiori P.L."/>
            <person name="Ren Q."/>
            <person name="Paulsen I."/>
            <person name="Zhang H."/>
            <person name="Bastida-Corcuera F.D."/>
            <person name="Simoes-Barbosa A."/>
            <person name="Brown M.T."/>
            <person name="Hayes R.D."/>
            <person name="Mukherjee M."/>
            <person name="Okumura C.Y."/>
            <person name="Schneider R."/>
            <person name="Smith A.J."/>
            <person name="Vanacova S."/>
            <person name="Villalvazo M."/>
            <person name="Haas B.J."/>
            <person name="Pertea M."/>
            <person name="Feldblyum T.V."/>
            <person name="Utterback T.R."/>
            <person name="Shu C.L."/>
            <person name="Osoegawa K."/>
            <person name="de Jong P.J."/>
            <person name="Hrdy I."/>
            <person name="Horvathova L."/>
            <person name="Zubacova Z."/>
            <person name="Dolezal P."/>
            <person name="Malik S.B."/>
            <person name="Logsdon J.M. Jr."/>
            <person name="Henze K."/>
            <person name="Gupta A."/>
            <person name="Wang C.C."/>
            <person name="Dunne R.L."/>
            <person name="Upcroft J.A."/>
            <person name="Upcroft P."/>
            <person name="White O."/>
            <person name="Salzberg S.L."/>
            <person name="Tang P."/>
            <person name="Chiu C.-H."/>
            <person name="Lee Y.-S."/>
            <person name="Embley T.M."/>
            <person name="Coombs G.H."/>
            <person name="Mottram J.C."/>
            <person name="Tachezy J."/>
            <person name="Fraser-Liggett C.M."/>
            <person name="Johnson P.J."/>
        </authorList>
    </citation>
    <scope>NUCLEOTIDE SEQUENCE [LARGE SCALE GENOMIC DNA]</scope>
    <source>
        <strain evidence="4">G3</strain>
    </source>
</reference>
<evidence type="ECO:0000313" key="5">
    <source>
        <dbReference type="Proteomes" id="UP000001542"/>
    </source>
</evidence>
<dbReference type="VEuPathDB" id="TrichDB:TVAGG3_0915220"/>
<dbReference type="KEGG" id="tva:4743124"/>
<dbReference type="InterPro" id="IPR051630">
    <property type="entry name" value="Corepressor-Demethylase"/>
</dbReference>
<feature type="repeat" description="TPR" evidence="3">
    <location>
        <begin position="306"/>
        <end position="339"/>
    </location>
</feature>
<feature type="repeat" description="TPR" evidence="3">
    <location>
        <begin position="92"/>
        <end position="125"/>
    </location>
</feature>
<dbReference type="Pfam" id="PF13174">
    <property type="entry name" value="TPR_6"/>
    <property type="match status" value="1"/>
</dbReference>
<protein>
    <submittedName>
        <fullName evidence="4">TPR Domain containing protein</fullName>
    </submittedName>
</protein>
<accession>A2GBI4</accession>
<dbReference type="VEuPathDB" id="TrichDB:TVAG_587610"/>
<dbReference type="EMBL" id="DS114929">
    <property type="protein sequence ID" value="EAX85481.1"/>
    <property type="molecule type" value="Genomic_DNA"/>
</dbReference>
<keyword evidence="3" id="KW-0802">TPR repeat</keyword>
<dbReference type="PROSITE" id="PS50005">
    <property type="entry name" value="TPR"/>
    <property type="match status" value="2"/>
</dbReference>
<dbReference type="GO" id="GO:0010468">
    <property type="term" value="P:regulation of gene expression"/>
    <property type="evidence" value="ECO:0000318"/>
    <property type="project" value="GO_Central"/>
</dbReference>
<dbReference type="GO" id="GO:0005634">
    <property type="term" value="C:nucleus"/>
    <property type="evidence" value="ECO:0007669"/>
    <property type="project" value="UniProtKB-SubCell"/>
</dbReference>
<dbReference type="SMR" id="A2GBI4"/>
<dbReference type="eggNOG" id="KOG1124">
    <property type="taxonomic scope" value="Eukaryota"/>
</dbReference>
<dbReference type="PANTHER" id="PTHR14017">
    <property type="entry name" value="LYSINE-SPECIFIC DEMETHYLASE"/>
    <property type="match status" value="1"/>
</dbReference>
<comment type="subcellular location">
    <subcellularLocation>
        <location evidence="1">Nucleus</location>
    </subcellularLocation>
</comment>